<feature type="compositionally biased region" description="Basic and acidic residues" evidence="1">
    <location>
        <begin position="235"/>
        <end position="256"/>
    </location>
</feature>
<feature type="compositionally biased region" description="Basic and acidic residues" evidence="1">
    <location>
        <begin position="425"/>
        <end position="434"/>
    </location>
</feature>
<sequence length="680" mass="73991">MIRNLMESDRGRFAPTKCTTNSVTATPNTVEPRKVPVLTATHRDPMYHMRVSAQIRDQWLGPSPKHRRMKEPANTACVPPPHIRLTCRGLEYQTLQLTNASSPYMVLPHFSCSQRDNRHATPAAAATKEKNTGVDPKLPTPQRTEPRDASRNVATLSNDLQRLREKDLQIQRDLNARTRSFASLREGEGKEPQTPADPQQSAAPLPAIRETIISPLPSTVAGESFIDTPTKKKKPAPEEKGKQQKKEKQKEQDVGGKKRPPTKKPSSAEKEEKKDRKEKKKKETGGKRITKPASPDALSKGRDGPASPNLSVSATPTVAARGRQTLHFPPPIAARDDRSMKFNVDSPEYPAHAESAPTPPPLSVTVSKSETPIGKHIADAPHAPLSPKAHCQTDEVPAKQAIPGGEECKQKPKKKTPTAGKEKKKSQEGENNMKKDKRTAGCYKGSSNQEVNSGASGSSPQPPISHSAPRETPIGSSSAVPATAAKEENAGLSMTTRDEDQSASPSLGGAAPEEEIHPTSPSVTQSHVPQLIADAIQLPLPSRPQTSGVSFKQAALWEKGWRYEALQALALKAREGAFSHPSLKPVFNQYLETVNVAHMQTPTDLPPAAPGEVCGGGNWRKDSGGKFVEKIKETPKHADVKGADARYASKQEIIGVPVEVQREYGRRVERALQGRSRKYQ</sequence>
<reference evidence="2" key="1">
    <citation type="submission" date="2014-11" db="EMBL/GenBank/DDBJ databases">
        <authorList>
            <person name="Otto D Thomas"/>
            <person name="Naeem Raeece"/>
        </authorList>
    </citation>
    <scope>NUCLEOTIDE SEQUENCE</scope>
</reference>
<dbReference type="EMBL" id="CDMZ01005754">
    <property type="protein sequence ID" value="CEM54086.1"/>
    <property type="molecule type" value="Genomic_DNA"/>
</dbReference>
<protein>
    <submittedName>
        <fullName evidence="2">Uncharacterized protein</fullName>
    </submittedName>
</protein>
<feature type="region of interest" description="Disordered" evidence="1">
    <location>
        <begin position="213"/>
        <end position="530"/>
    </location>
</feature>
<dbReference type="AlphaFoldDB" id="A0A0G4IAC8"/>
<feature type="compositionally biased region" description="Polar residues" evidence="1">
    <location>
        <begin position="445"/>
        <end position="459"/>
    </location>
</feature>
<gene>
    <name evidence="2" type="ORF">Cvel_2107</name>
</gene>
<name>A0A0G4IAC8_9ALVE</name>
<proteinExistence type="predicted"/>
<feature type="region of interest" description="Disordered" evidence="1">
    <location>
        <begin position="184"/>
        <end position="203"/>
    </location>
</feature>
<accession>A0A0G4IAC8</accession>
<feature type="compositionally biased region" description="Polar residues" evidence="1">
    <location>
        <begin position="519"/>
        <end position="528"/>
    </location>
</feature>
<dbReference type="VEuPathDB" id="CryptoDB:Cvel_2107"/>
<feature type="region of interest" description="Disordered" evidence="1">
    <location>
        <begin position="1"/>
        <end position="24"/>
    </location>
</feature>
<feature type="region of interest" description="Disordered" evidence="1">
    <location>
        <begin position="116"/>
        <end position="160"/>
    </location>
</feature>
<evidence type="ECO:0000313" key="2">
    <source>
        <dbReference type="EMBL" id="CEM54086.1"/>
    </source>
</evidence>
<feature type="compositionally biased region" description="Basic and acidic residues" evidence="1">
    <location>
        <begin position="1"/>
        <end position="12"/>
    </location>
</feature>
<evidence type="ECO:0000256" key="1">
    <source>
        <dbReference type="SAM" id="MobiDB-lite"/>
    </source>
</evidence>
<organism evidence="2">
    <name type="scientific">Chromera velia CCMP2878</name>
    <dbReference type="NCBI Taxonomy" id="1169474"/>
    <lineage>
        <taxon>Eukaryota</taxon>
        <taxon>Sar</taxon>
        <taxon>Alveolata</taxon>
        <taxon>Colpodellida</taxon>
        <taxon>Chromeraceae</taxon>
        <taxon>Chromera</taxon>
    </lineage>
</organism>
<feature type="compositionally biased region" description="Basic and acidic residues" evidence="1">
    <location>
        <begin position="266"/>
        <end position="286"/>
    </location>
</feature>